<dbReference type="AlphaFoldDB" id="A0AA39SG07"/>
<dbReference type="EMBL" id="JAUESC010000004">
    <property type="protein sequence ID" value="KAK0597226.1"/>
    <property type="molecule type" value="Genomic_DNA"/>
</dbReference>
<reference evidence="2" key="2">
    <citation type="submission" date="2023-06" db="EMBL/GenBank/DDBJ databases">
        <authorList>
            <person name="Swenson N.G."/>
            <person name="Wegrzyn J.L."/>
            <person name="Mcevoy S.L."/>
        </authorList>
    </citation>
    <scope>NUCLEOTIDE SEQUENCE</scope>
    <source>
        <strain evidence="2">NS2018</strain>
        <tissue evidence="2">Leaf</tissue>
    </source>
</reference>
<feature type="compositionally biased region" description="Polar residues" evidence="1">
    <location>
        <begin position="1"/>
        <end position="21"/>
    </location>
</feature>
<sequence length="87" mass="9743">MMQTAEEQTLSGGATTRNESNAAVDGGEQATGQMENIDFEQFLKVKRNKWNEEALINVGCRLKNIATIENIICKEGKHKEFMSSCFK</sequence>
<protein>
    <submittedName>
        <fullName evidence="2">Uncharacterized protein</fullName>
    </submittedName>
</protein>
<comment type="caution">
    <text evidence="2">The sequence shown here is derived from an EMBL/GenBank/DDBJ whole genome shotgun (WGS) entry which is preliminary data.</text>
</comment>
<feature type="region of interest" description="Disordered" evidence="1">
    <location>
        <begin position="1"/>
        <end position="32"/>
    </location>
</feature>
<organism evidence="2 3">
    <name type="scientific">Acer saccharum</name>
    <name type="common">Sugar maple</name>
    <dbReference type="NCBI Taxonomy" id="4024"/>
    <lineage>
        <taxon>Eukaryota</taxon>
        <taxon>Viridiplantae</taxon>
        <taxon>Streptophyta</taxon>
        <taxon>Embryophyta</taxon>
        <taxon>Tracheophyta</taxon>
        <taxon>Spermatophyta</taxon>
        <taxon>Magnoliopsida</taxon>
        <taxon>eudicotyledons</taxon>
        <taxon>Gunneridae</taxon>
        <taxon>Pentapetalae</taxon>
        <taxon>rosids</taxon>
        <taxon>malvids</taxon>
        <taxon>Sapindales</taxon>
        <taxon>Sapindaceae</taxon>
        <taxon>Hippocastanoideae</taxon>
        <taxon>Acereae</taxon>
        <taxon>Acer</taxon>
    </lineage>
</organism>
<gene>
    <name evidence="2" type="ORF">LWI29_023165</name>
</gene>
<accession>A0AA39SG07</accession>
<evidence type="ECO:0000256" key="1">
    <source>
        <dbReference type="SAM" id="MobiDB-lite"/>
    </source>
</evidence>
<reference evidence="2" key="1">
    <citation type="journal article" date="2022" name="Plant J.">
        <title>Strategies of tolerance reflected in two North American maple genomes.</title>
        <authorList>
            <person name="McEvoy S.L."/>
            <person name="Sezen U.U."/>
            <person name="Trouern-Trend A."/>
            <person name="McMahon S.M."/>
            <person name="Schaberg P.G."/>
            <person name="Yang J."/>
            <person name="Wegrzyn J.L."/>
            <person name="Swenson N.G."/>
        </authorList>
    </citation>
    <scope>NUCLEOTIDE SEQUENCE</scope>
    <source>
        <strain evidence="2">NS2018</strain>
    </source>
</reference>
<name>A0AA39SG07_ACESA</name>
<proteinExistence type="predicted"/>
<keyword evidence="3" id="KW-1185">Reference proteome</keyword>
<evidence type="ECO:0000313" key="2">
    <source>
        <dbReference type="EMBL" id="KAK0597226.1"/>
    </source>
</evidence>
<dbReference type="Proteomes" id="UP001168877">
    <property type="component" value="Unassembled WGS sequence"/>
</dbReference>
<evidence type="ECO:0000313" key="3">
    <source>
        <dbReference type="Proteomes" id="UP001168877"/>
    </source>
</evidence>